<dbReference type="PANTHER" id="PTHR35112">
    <property type="entry name" value="OS08G0360500 PROTEIN"/>
    <property type="match status" value="1"/>
</dbReference>
<gene>
    <name evidence="3" type="ORF">SAY87_012084</name>
</gene>
<name>A0AAN7GSV5_9MYRT</name>
<keyword evidence="4" id="KW-1185">Reference proteome</keyword>
<accession>A0AAN7GSV5</accession>
<protein>
    <recommendedName>
        <fullName evidence="2">DUF7796 domain-containing protein</fullName>
    </recommendedName>
</protein>
<dbReference type="Proteomes" id="UP001345219">
    <property type="component" value="Chromosome 10"/>
</dbReference>
<dbReference type="Pfam" id="PF25072">
    <property type="entry name" value="DUF7796"/>
    <property type="match status" value="1"/>
</dbReference>
<dbReference type="InterPro" id="IPR056698">
    <property type="entry name" value="DUF7796"/>
</dbReference>
<evidence type="ECO:0000256" key="1">
    <source>
        <dbReference type="SAM" id="MobiDB-lite"/>
    </source>
</evidence>
<comment type="caution">
    <text evidence="3">The sequence shown here is derived from an EMBL/GenBank/DDBJ whole genome shotgun (WGS) entry which is preliminary data.</text>
</comment>
<dbReference type="PANTHER" id="PTHR35112:SF1">
    <property type="entry name" value="RING_FYVE_PHD ZINC FINGER SUPERFAMILY PROTEIN"/>
    <property type="match status" value="1"/>
</dbReference>
<evidence type="ECO:0000313" key="4">
    <source>
        <dbReference type="Proteomes" id="UP001345219"/>
    </source>
</evidence>
<feature type="domain" description="DUF7796" evidence="2">
    <location>
        <begin position="116"/>
        <end position="457"/>
    </location>
</feature>
<dbReference type="AlphaFoldDB" id="A0AAN7GSV5"/>
<reference evidence="3 4" key="1">
    <citation type="journal article" date="2023" name="Hortic Res">
        <title>Pangenome of water caltrop reveals structural variations and asymmetric subgenome divergence after allopolyploidization.</title>
        <authorList>
            <person name="Zhang X."/>
            <person name="Chen Y."/>
            <person name="Wang L."/>
            <person name="Yuan Y."/>
            <person name="Fang M."/>
            <person name="Shi L."/>
            <person name="Lu R."/>
            <person name="Comes H.P."/>
            <person name="Ma Y."/>
            <person name="Chen Y."/>
            <person name="Huang G."/>
            <person name="Zhou Y."/>
            <person name="Zheng Z."/>
            <person name="Qiu Y."/>
        </authorList>
    </citation>
    <scope>NUCLEOTIDE SEQUENCE [LARGE SCALE GENOMIC DNA]</scope>
    <source>
        <tissue evidence="3">Roots</tissue>
    </source>
</reference>
<sequence>MSGDDSGSTLRRLVFGGGFLLPRWLRDLDCRFLSLTIPTLSLFIFIALTFNPSNPSDMFSSSLAPIRSFFIIDRAEPHPDAAAVAVQGDTVNSPSPSSAPSPSPADDVPWPLRPGGRMAVCLVGGARRFELTGPSIVEMILKVYPEADLFLHSPYDRNSFKLLLLREAPKIAWVRIFRPTPIPETESEARVLTARGSPNGIQGLLQYFNLVEGCLTMIKARQNQKNFRYDWIVRTRVDGYWTAPLAPEFFIPGIYVVPPGSSYNGLNDRLGIGDMNTSSVALSRLSLIPDLDAAGLRQLNSETSFRAQLTTQNVSYVTKGFPFCIITDRQYAFPPTQYGVPVAAISSSGPLNGAKCRPCTVACRDDCVRGIMPSLNRAWSWTNWENGTLHLCDAHSEWERGWERIFDKTAGAKLATERKRVWSLNLNECVSGFEEMRRKSTNWEAPTAEEMCKLGLGNAR</sequence>
<evidence type="ECO:0000313" key="3">
    <source>
        <dbReference type="EMBL" id="KAK4745772.1"/>
    </source>
</evidence>
<dbReference type="EMBL" id="JAXIOK010000021">
    <property type="protein sequence ID" value="KAK4745772.1"/>
    <property type="molecule type" value="Genomic_DNA"/>
</dbReference>
<feature type="region of interest" description="Disordered" evidence="1">
    <location>
        <begin position="88"/>
        <end position="108"/>
    </location>
</feature>
<organism evidence="3 4">
    <name type="scientific">Trapa incisa</name>
    <dbReference type="NCBI Taxonomy" id="236973"/>
    <lineage>
        <taxon>Eukaryota</taxon>
        <taxon>Viridiplantae</taxon>
        <taxon>Streptophyta</taxon>
        <taxon>Embryophyta</taxon>
        <taxon>Tracheophyta</taxon>
        <taxon>Spermatophyta</taxon>
        <taxon>Magnoliopsida</taxon>
        <taxon>eudicotyledons</taxon>
        <taxon>Gunneridae</taxon>
        <taxon>Pentapetalae</taxon>
        <taxon>rosids</taxon>
        <taxon>malvids</taxon>
        <taxon>Myrtales</taxon>
        <taxon>Lythraceae</taxon>
        <taxon>Trapa</taxon>
    </lineage>
</organism>
<evidence type="ECO:0000259" key="2">
    <source>
        <dbReference type="Pfam" id="PF25072"/>
    </source>
</evidence>
<proteinExistence type="predicted"/>